<gene>
    <name evidence="3" type="ordered locus">Trad_1847</name>
</gene>
<evidence type="ECO:0000313" key="4">
    <source>
        <dbReference type="Proteomes" id="UP000000379"/>
    </source>
</evidence>
<dbReference type="PANTHER" id="PTHR43249">
    <property type="entry name" value="UDP-N-ACETYL-2-AMINO-2-DEOXY-D-GLUCURONATE OXIDASE"/>
    <property type="match status" value="1"/>
</dbReference>
<dbReference type="AlphaFoldDB" id="D7CQH9"/>
<dbReference type="InterPro" id="IPR000683">
    <property type="entry name" value="Gfo/Idh/MocA-like_OxRdtase_N"/>
</dbReference>
<dbReference type="SUPFAM" id="SSF55347">
    <property type="entry name" value="Glyceraldehyde-3-phosphate dehydrogenase-like, C-terminal domain"/>
    <property type="match status" value="1"/>
</dbReference>
<dbReference type="Gene3D" id="3.30.360.10">
    <property type="entry name" value="Dihydrodipicolinate Reductase, domain 2"/>
    <property type="match status" value="1"/>
</dbReference>
<dbReference type="STRING" id="649638.Trad_1847"/>
<dbReference type="SUPFAM" id="SSF51735">
    <property type="entry name" value="NAD(P)-binding Rossmann-fold domains"/>
    <property type="match status" value="1"/>
</dbReference>
<dbReference type="PANTHER" id="PTHR43249:SF1">
    <property type="entry name" value="D-GLUCOSIDE 3-DEHYDROGENASE"/>
    <property type="match status" value="1"/>
</dbReference>
<keyword evidence="4" id="KW-1185">Reference proteome</keyword>
<dbReference type="Gene3D" id="3.40.50.720">
    <property type="entry name" value="NAD(P)-binding Rossmann-like Domain"/>
    <property type="match status" value="1"/>
</dbReference>
<name>D7CQH9_TRURR</name>
<reference evidence="3 4" key="2">
    <citation type="journal article" date="2011" name="Stand. Genomic Sci.">
        <title>Complete genome sequence of Truepera radiovictrix type strain (RQ-24).</title>
        <authorList>
            <person name="Ivanova N."/>
            <person name="Rohde C."/>
            <person name="Munk C."/>
            <person name="Nolan M."/>
            <person name="Lucas S."/>
            <person name="Del Rio T.G."/>
            <person name="Tice H."/>
            <person name="Deshpande S."/>
            <person name="Cheng J.F."/>
            <person name="Tapia R."/>
            <person name="Han C."/>
            <person name="Goodwin L."/>
            <person name="Pitluck S."/>
            <person name="Liolios K."/>
            <person name="Mavromatis K."/>
            <person name="Mikhailova N."/>
            <person name="Pati A."/>
            <person name="Chen A."/>
            <person name="Palaniappan K."/>
            <person name="Land M."/>
            <person name="Hauser L."/>
            <person name="Chang Y.J."/>
            <person name="Jeffries C.D."/>
            <person name="Brambilla E."/>
            <person name="Rohde M."/>
            <person name="Goker M."/>
            <person name="Tindall B.J."/>
            <person name="Woyke T."/>
            <person name="Bristow J."/>
            <person name="Eisen J.A."/>
            <person name="Markowitz V."/>
            <person name="Hugenholtz P."/>
            <person name="Kyrpides N.C."/>
            <person name="Klenk H.P."/>
            <person name="Lapidus A."/>
        </authorList>
    </citation>
    <scope>NUCLEOTIDE SEQUENCE [LARGE SCALE GENOMIC DNA]</scope>
    <source>
        <strain evidence="4">DSM 17093 / CIP 108686 / LMG 22925 / RQ-24</strain>
    </source>
</reference>
<evidence type="ECO:0000259" key="1">
    <source>
        <dbReference type="Pfam" id="PF01408"/>
    </source>
</evidence>
<protein>
    <submittedName>
        <fullName evidence="3">Oxidoreductase domain protein</fullName>
    </submittedName>
</protein>
<organism evidence="3 4">
    <name type="scientific">Truepera radiovictrix (strain DSM 17093 / CIP 108686 / LMG 22925 / RQ-24)</name>
    <dbReference type="NCBI Taxonomy" id="649638"/>
    <lineage>
        <taxon>Bacteria</taxon>
        <taxon>Thermotogati</taxon>
        <taxon>Deinococcota</taxon>
        <taxon>Deinococci</taxon>
        <taxon>Trueperales</taxon>
        <taxon>Trueperaceae</taxon>
        <taxon>Truepera</taxon>
    </lineage>
</organism>
<dbReference type="Proteomes" id="UP000000379">
    <property type="component" value="Chromosome"/>
</dbReference>
<feature type="domain" description="Gfo/Idh/MocA-like oxidoreductase N-terminal" evidence="1">
    <location>
        <begin position="15"/>
        <end position="131"/>
    </location>
</feature>
<proteinExistence type="predicted"/>
<evidence type="ECO:0000259" key="2">
    <source>
        <dbReference type="Pfam" id="PF22725"/>
    </source>
</evidence>
<dbReference type="Pfam" id="PF01408">
    <property type="entry name" value="GFO_IDH_MocA"/>
    <property type="match status" value="1"/>
</dbReference>
<dbReference type="HOGENOM" id="CLU_023194_1_0_0"/>
<dbReference type="Pfam" id="PF22725">
    <property type="entry name" value="GFO_IDH_MocA_C3"/>
    <property type="match status" value="1"/>
</dbReference>
<dbReference type="KEGG" id="tra:Trad_1847"/>
<reference evidence="4" key="1">
    <citation type="submission" date="2010-05" db="EMBL/GenBank/DDBJ databases">
        <title>The complete genome of Truepera radiovictris DSM 17093.</title>
        <authorList>
            <consortium name="US DOE Joint Genome Institute (JGI-PGF)"/>
            <person name="Lucas S."/>
            <person name="Copeland A."/>
            <person name="Lapidus A."/>
            <person name="Glavina del Rio T."/>
            <person name="Dalin E."/>
            <person name="Tice H."/>
            <person name="Bruce D."/>
            <person name="Goodwin L."/>
            <person name="Pitluck S."/>
            <person name="Kyrpides N."/>
            <person name="Mavromatis K."/>
            <person name="Ovchinnikova G."/>
            <person name="Munk A.C."/>
            <person name="Detter J.C."/>
            <person name="Han C."/>
            <person name="Tapia R."/>
            <person name="Land M."/>
            <person name="Hauser L."/>
            <person name="Markowitz V."/>
            <person name="Cheng J.-F."/>
            <person name="Hugenholtz P."/>
            <person name="Woyke T."/>
            <person name="Wu D."/>
            <person name="Tindall B."/>
            <person name="Pomrenke H.G."/>
            <person name="Brambilla E."/>
            <person name="Klenk H.-P."/>
            <person name="Eisen J.A."/>
        </authorList>
    </citation>
    <scope>NUCLEOTIDE SEQUENCE [LARGE SCALE GENOMIC DNA]</scope>
    <source>
        <strain evidence="4">DSM 17093 / CIP 108686 / LMG 22925 / RQ-24</strain>
    </source>
</reference>
<evidence type="ECO:0000313" key="3">
    <source>
        <dbReference type="EMBL" id="ADI14963.1"/>
    </source>
</evidence>
<dbReference type="GO" id="GO:0000166">
    <property type="term" value="F:nucleotide binding"/>
    <property type="evidence" value="ECO:0007669"/>
    <property type="project" value="InterPro"/>
</dbReference>
<dbReference type="eggNOG" id="COG0673">
    <property type="taxonomic scope" value="Bacteria"/>
</dbReference>
<feature type="domain" description="GFO/IDH/MocA-like oxidoreductase" evidence="2">
    <location>
        <begin position="140"/>
        <end position="262"/>
    </location>
</feature>
<dbReference type="EMBL" id="CP002049">
    <property type="protein sequence ID" value="ADI14963.1"/>
    <property type="molecule type" value="Genomic_DNA"/>
</dbReference>
<accession>D7CQH9</accession>
<dbReference type="InterPro" id="IPR036291">
    <property type="entry name" value="NAD(P)-bd_dom_sf"/>
</dbReference>
<sequence length="377" mass="39894">MAGQRASDEMAKPLKHVIIGVGAGVLGMHRPALELASVHLVGVSDLSADVGRERAAALGCPFFPDVATMLRETAPDVAVILTPHPFHAALATACLEAGAHVLVEKPMAVHAGEADAMIGAAARAGRLLAVSFQHRFRPEVRAARRLIGAGRLGKLQHVDLTVAWPRTARYFRAATWRGTWAGEGGGVLMNQAPHNLDLLCYLLGAPARVVAWTRTTLHAIETEDTVQAMLEWPEGLLGSVHISTAEAGRPERLELVGTGGTLSPSPGALTFSRCETDFRTFVQESDDPFGAPTFGLERVALEAGAGDHAAVYRNLHAAIVQGAPLVCDGAEGRTSLELANAMTYSSYTRREVTLPLDRSAYAALLQDLTSGAVGALR</sequence>
<dbReference type="InterPro" id="IPR052515">
    <property type="entry name" value="Gfo/Idh/MocA_Oxidoreductase"/>
</dbReference>
<dbReference type="InterPro" id="IPR055170">
    <property type="entry name" value="GFO_IDH_MocA-like_dom"/>
</dbReference>